<proteinExistence type="predicted"/>
<dbReference type="EMBL" id="DRVT01000055">
    <property type="protein sequence ID" value="HHI49497.1"/>
    <property type="molecule type" value="Genomic_DNA"/>
</dbReference>
<dbReference type="GO" id="GO:0045150">
    <property type="term" value="P:acetoin catabolic process"/>
    <property type="evidence" value="ECO:0007669"/>
    <property type="project" value="UniProtKB-UniPathway"/>
</dbReference>
<evidence type="ECO:0000313" key="5">
    <source>
        <dbReference type="EMBL" id="HHI49497.1"/>
    </source>
</evidence>
<evidence type="ECO:0000256" key="1">
    <source>
        <dbReference type="ARBA" id="ARBA00005101"/>
    </source>
</evidence>
<dbReference type="PANTHER" id="PTHR10625:SF10">
    <property type="entry name" value="HISTONE DEACETYLASE HDAC1"/>
    <property type="match status" value="1"/>
</dbReference>
<evidence type="ECO:0000256" key="3">
    <source>
        <dbReference type="ARBA" id="ARBA00022627"/>
    </source>
</evidence>
<reference evidence="5" key="1">
    <citation type="journal article" date="2020" name="mSystems">
        <title>Genome- and Community-Level Interaction Insights into Carbon Utilization and Element Cycling Functions of Hydrothermarchaeota in Hydrothermal Sediment.</title>
        <authorList>
            <person name="Zhou Z."/>
            <person name="Liu Y."/>
            <person name="Xu W."/>
            <person name="Pan J."/>
            <person name="Luo Z.H."/>
            <person name="Li M."/>
        </authorList>
    </citation>
    <scope>NUCLEOTIDE SEQUENCE [LARGE SCALE GENOMIC DNA]</scope>
    <source>
        <strain evidence="5">SpSt-1038</strain>
    </source>
</reference>
<dbReference type="Gene3D" id="3.40.800.20">
    <property type="entry name" value="Histone deacetylase domain"/>
    <property type="match status" value="1"/>
</dbReference>
<dbReference type="PANTHER" id="PTHR10625">
    <property type="entry name" value="HISTONE DEACETYLASE HDAC1-RELATED"/>
    <property type="match status" value="1"/>
</dbReference>
<gene>
    <name evidence="5" type="ORF">ENL91_04920</name>
</gene>
<dbReference type="InterPro" id="IPR023696">
    <property type="entry name" value="Ureohydrolase_dom_sf"/>
</dbReference>
<dbReference type="InterPro" id="IPR023801">
    <property type="entry name" value="His_deacetylse_dom"/>
</dbReference>
<dbReference type="InterPro" id="IPR037138">
    <property type="entry name" value="His_deacetylse_dom_sf"/>
</dbReference>
<organism evidence="5">
    <name type="scientific">Candidatus Methanosuratincola petrocarbonis</name>
    <name type="common">ex Vanwonterghem et al. 2016</name>
    <dbReference type="NCBI Taxonomy" id="1867261"/>
    <lineage>
        <taxon>Archaea</taxon>
        <taxon>Thermoproteota</taxon>
        <taxon>Methanosuratincolia</taxon>
        <taxon>Candidatus Methanomethylicales</taxon>
        <taxon>Candidatus Methanomethylicaceae</taxon>
        <taxon>Candidatus Methanosuratincola (ex Vanwonterghem et al. 2016)</taxon>
    </lineage>
</organism>
<feature type="domain" description="Histone deacetylase" evidence="4">
    <location>
        <begin position="25"/>
        <end position="307"/>
    </location>
</feature>
<evidence type="ECO:0000259" key="4">
    <source>
        <dbReference type="Pfam" id="PF00850"/>
    </source>
</evidence>
<dbReference type="GO" id="GO:0040029">
    <property type="term" value="P:epigenetic regulation of gene expression"/>
    <property type="evidence" value="ECO:0007669"/>
    <property type="project" value="TreeGrafter"/>
</dbReference>
<dbReference type="InterPro" id="IPR000286">
    <property type="entry name" value="HDACs"/>
</dbReference>
<dbReference type="Pfam" id="PF00850">
    <property type="entry name" value="Hist_deacetyl"/>
    <property type="match status" value="1"/>
</dbReference>
<comment type="pathway">
    <text evidence="1">Ketone degradation; acetoin degradation.</text>
</comment>
<keyword evidence="3" id="KW-0006">Acetoin catabolism</keyword>
<evidence type="ECO:0000256" key="2">
    <source>
        <dbReference type="ARBA" id="ARBA00020218"/>
    </source>
</evidence>
<name>A0A7J3V098_9CREN</name>
<comment type="caution">
    <text evidence="5">The sequence shown here is derived from an EMBL/GenBank/DDBJ whole genome shotgun (WGS) entry which is preliminary data.</text>
</comment>
<dbReference type="PRINTS" id="PR01270">
    <property type="entry name" value="HDASUPER"/>
</dbReference>
<protein>
    <recommendedName>
        <fullName evidence="2">Acetoin utilization protein AcuC</fullName>
    </recommendedName>
</protein>
<sequence length="350" mass="37157">MVKLVGSAAFVYDDSVLKYDFGSGHPFKITRVRMAMDRLAGSFQELQIEPARSATRAEAELFHDPGYLDLVKRFSTTGAGLLDGGDTPAFKGCYEASLNVVGATLRAVELVLSGKYAHAASFAGGLHHAGRRNASGFCIMNDCAVALALLRRRFNKVAYLDLDAHHGDGVMYGFYSDPGVICVDVHQDGRTLFPGTGSYLEAGSGEAKGTKLNLPIPPGSADDVLVSMFGDLVVPFLEQARPDFFIVQCGADGLKGDPLAGLSFTQCGYLRVIEMLHEIAHRACLGRLVLVGGGGYNPGAVAECWAGEYMALSGKPPICGTKPSTSLPSVLRKAESVMSAIRESHPSFSG</sequence>
<dbReference type="GO" id="GO:0004407">
    <property type="term" value="F:histone deacetylase activity"/>
    <property type="evidence" value="ECO:0007669"/>
    <property type="project" value="TreeGrafter"/>
</dbReference>
<accession>A0A7J3V098</accession>
<dbReference type="SUPFAM" id="SSF52768">
    <property type="entry name" value="Arginase/deacetylase"/>
    <property type="match status" value="1"/>
</dbReference>
<dbReference type="UniPathway" id="UPA00040"/>
<dbReference type="InterPro" id="IPR003085">
    <property type="entry name" value="AcuC"/>
</dbReference>
<dbReference type="AlphaFoldDB" id="A0A7J3V098"/>
<dbReference type="CDD" id="cd09994">
    <property type="entry name" value="HDAC_AcuC_like"/>
    <property type="match status" value="1"/>
</dbReference>